<comment type="caution">
    <text evidence="1">The sequence shown here is derived from an EMBL/GenBank/DDBJ whole genome shotgun (WGS) entry which is preliminary data.</text>
</comment>
<name>A0AAV4TE37_CAEEX</name>
<evidence type="ECO:0000313" key="2">
    <source>
        <dbReference type="Proteomes" id="UP001054945"/>
    </source>
</evidence>
<evidence type="ECO:0000313" key="1">
    <source>
        <dbReference type="EMBL" id="GIY43122.1"/>
    </source>
</evidence>
<protein>
    <submittedName>
        <fullName evidence="1">Uncharacterized protein</fullName>
    </submittedName>
</protein>
<dbReference type="EMBL" id="BPLR01010934">
    <property type="protein sequence ID" value="GIY43122.1"/>
    <property type="molecule type" value="Genomic_DNA"/>
</dbReference>
<reference evidence="1 2" key="1">
    <citation type="submission" date="2021-06" db="EMBL/GenBank/DDBJ databases">
        <title>Caerostris extrusa draft genome.</title>
        <authorList>
            <person name="Kono N."/>
            <person name="Arakawa K."/>
        </authorList>
    </citation>
    <scope>NUCLEOTIDE SEQUENCE [LARGE SCALE GENOMIC DNA]</scope>
</reference>
<feature type="non-terminal residue" evidence="1">
    <location>
        <position position="19"/>
    </location>
</feature>
<sequence length="19" mass="2193">MQDGRLGDRRFLSGMTRVP</sequence>
<proteinExistence type="predicted"/>
<gene>
    <name evidence="1" type="ORF">CEXT_647001</name>
</gene>
<dbReference type="AlphaFoldDB" id="A0AAV4TE37"/>
<keyword evidence="2" id="KW-1185">Reference proteome</keyword>
<dbReference type="Proteomes" id="UP001054945">
    <property type="component" value="Unassembled WGS sequence"/>
</dbReference>
<organism evidence="1 2">
    <name type="scientific">Caerostris extrusa</name>
    <name type="common">Bark spider</name>
    <name type="synonym">Caerostris bankana</name>
    <dbReference type="NCBI Taxonomy" id="172846"/>
    <lineage>
        <taxon>Eukaryota</taxon>
        <taxon>Metazoa</taxon>
        <taxon>Ecdysozoa</taxon>
        <taxon>Arthropoda</taxon>
        <taxon>Chelicerata</taxon>
        <taxon>Arachnida</taxon>
        <taxon>Araneae</taxon>
        <taxon>Araneomorphae</taxon>
        <taxon>Entelegynae</taxon>
        <taxon>Araneoidea</taxon>
        <taxon>Araneidae</taxon>
        <taxon>Caerostris</taxon>
    </lineage>
</organism>
<accession>A0AAV4TE37</accession>